<keyword evidence="1" id="KW-0472">Membrane</keyword>
<dbReference type="EMBL" id="DRXG01000097">
    <property type="protein sequence ID" value="HHN52523.1"/>
    <property type="molecule type" value="Genomic_DNA"/>
</dbReference>
<keyword evidence="1" id="KW-1133">Transmembrane helix</keyword>
<proteinExistence type="predicted"/>
<sequence>MGWSPGLTGAYIVAEAIFVISLIITASAYASTMFNFVDDLKQANQAKIARMKREALTSVEPLMSYVSDNRSIVHLWLKNVGTERISYAEIEASDIFLIGRETFSYMKYGQGASRWTYNVLKENLPDNGWSWGETLEITLRLEAPLNPGEYTVKVAGPYFSATHVFSLGE</sequence>
<comment type="caution">
    <text evidence="3">The sequence shown here is derived from an EMBL/GenBank/DDBJ whole genome shotgun (WGS) entry which is preliminary data.</text>
</comment>
<gene>
    <name evidence="4" type="ORF">ENM30_04330</name>
    <name evidence="3" type="ORF">ENT82_00585</name>
    <name evidence="2" type="ORF">ENU43_05740</name>
</gene>
<organism evidence="3">
    <name type="scientific">Caldiarchaeum subterraneum</name>
    <dbReference type="NCBI Taxonomy" id="311458"/>
    <lineage>
        <taxon>Archaea</taxon>
        <taxon>Nitrososphaerota</taxon>
        <taxon>Candidatus Caldarchaeales</taxon>
        <taxon>Candidatus Caldarchaeaceae</taxon>
        <taxon>Candidatus Caldarchaeum</taxon>
    </lineage>
</organism>
<dbReference type="EMBL" id="DTCM01000074">
    <property type="protein sequence ID" value="HGL41147.1"/>
    <property type="molecule type" value="Genomic_DNA"/>
</dbReference>
<accession>A0A7C4I5N6</accession>
<name>A0A7C4I5N6_CALS0</name>
<protein>
    <recommendedName>
        <fullName evidence="5">Flagellin</fullName>
    </recommendedName>
</protein>
<reference evidence="3" key="1">
    <citation type="journal article" date="2020" name="mSystems">
        <title>Genome- and Community-Level Interaction Insights into Carbon Utilization and Element Cycling Functions of Hydrothermarchaeota in Hydrothermal Sediment.</title>
        <authorList>
            <person name="Zhou Z."/>
            <person name="Liu Y."/>
            <person name="Xu W."/>
            <person name="Pan J."/>
            <person name="Luo Z.H."/>
            <person name="Li M."/>
        </authorList>
    </citation>
    <scope>NUCLEOTIDE SEQUENCE [LARGE SCALE GENOMIC DNA]</scope>
    <source>
        <strain evidence="4">SpSt-1073</strain>
        <strain evidence="3">SpSt-613</strain>
        <strain evidence="2">SpSt-669</strain>
    </source>
</reference>
<dbReference type="Pfam" id="PF01917">
    <property type="entry name" value="Flagellin_arch-type"/>
    <property type="match status" value="1"/>
</dbReference>
<dbReference type="GO" id="GO:0005198">
    <property type="term" value="F:structural molecule activity"/>
    <property type="evidence" value="ECO:0007669"/>
    <property type="project" value="InterPro"/>
</dbReference>
<evidence type="ECO:0008006" key="5">
    <source>
        <dbReference type="Google" id="ProtNLM"/>
    </source>
</evidence>
<feature type="transmembrane region" description="Helical" evidence="1">
    <location>
        <begin position="12"/>
        <end position="37"/>
    </location>
</feature>
<evidence type="ECO:0000313" key="2">
    <source>
        <dbReference type="EMBL" id="HGL41147.1"/>
    </source>
</evidence>
<evidence type="ECO:0000256" key="1">
    <source>
        <dbReference type="SAM" id="Phobius"/>
    </source>
</evidence>
<dbReference type="GO" id="GO:0097588">
    <property type="term" value="P:archaeal or bacterial-type flagellum-dependent cell motility"/>
    <property type="evidence" value="ECO:0007669"/>
    <property type="project" value="InterPro"/>
</dbReference>
<dbReference type="AlphaFoldDB" id="A0A7C4I5N6"/>
<dbReference type="EMBL" id="DTAD01000009">
    <property type="protein sequence ID" value="HGN89615.1"/>
    <property type="molecule type" value="Genomic_DNA"/>
</dbReference>
<keyword evidence="1" id="KW-0812">Transmembrane</keyword>
<evidence type="ECO:0000313" key="3">
    <source>
        <dbReference type="EMBL" id="HGN89615.1"/>
    </source>
</evidence>
<evidence type="ECO:0000313" key="4">
    <source>
        <dbReference type="EMBL" id="HHN52523.1"/>
    </source>
</evidence>
<dbReference type="InterPro" id="IPR002774">
    <property type="entry name" value="Flagellin_arc-type"/>
</dbReference>